<dbReference type="SUPFAM" id="SSF53271">
    <property type="entry name" value="PRTase-like"/>
    <property type="match status" value="1"/>
</dbReference>
<evidence type="ECO:0000313" key="3">
    <source>
        <dbReference type="EMBL" id="CAA9532005.1"/>
    </source>
</evidence>
<accession>A0A6J4TVE4</accession>
<dbReference type="EC" id="2.4.2.14" evidence="3"/>
<gene>
    <name evidence="3" type="ORF">AVDCRST_MAG85-3765</name>
</gene>
<evidence type="ECO:0000256" key="1">
    <source>
        <dbReference type="ARBA" id="ARBA00022679"/>
    </source>
</evidence>
<name>A0A6J4TVE4_9ACTN</name>
<sequence>LEVHMRISAPPIRNPCHYGVDMSTREEMIAHERTEAEIAEELGCDSLAYLSLGGVYKAIRGSRDTHCDACFSGEYPLSDGETGDAQAGKFAFEHELPLVTATT</sequence>
<dbReference type="Gene3D" id="3.40.50.2020">
    <property type="match status" value="1"/>
</dbReference>
<dbReference type="EMBL" id="CADCVT010000424">
    <property type="protein sequence ID" value="CAA9532005.1"/>
    <property type="molecule type" value="Genomic_DNA"/>
</dbReference>
<keyword evidence="1 3" id="KW-0808">Transferase</keyword>
<dbReference type="InterPro" id="IPR029057">
    <property type="entry name" value="PRTase-like"/>
</dbReference>
<reference evidence="3" key="1">
    <citation type="submission" date="2020-02" db="EMBL/GenBank/DDBJ databases">
        <authorList>
            <person name="Meier V. D."/>
        </authorList>
    </citation>
    <scope>NUCLEOTIDE SEQUENCE</scope>
    <source>
        <strain evidence="3">AVDCRST_MAG85</strain>
    </source>
</reference>
<dbReference type="GO" id="GO:0004044">
    <property type="term" value="F:amidophosphoribosyltransferase activity"/>
    <property type="evidence" value="ECO:0007669"/>
    <property type="project" value="UniProtKB-EC"/>
</dbReference>
<dbReference type="PANTHER" id="PTHR11907">
    <property type="entry name" value="AMIDOPHOSPHORIBOSYLTRANSFERASE"/>
    <property type="match status" value="1"/>
</dbReference>
<keyword evidence="3" id="KW-0328">Glycosyltransferase</keyword>
<feature type="non-terminal residue" evidence="3">
    <location>
        <position position="1"/>
    </location>
</feature>
<protein>
    <submittedName>
        <fullName evidence="3">Amidophosphoribosyltransferase</fullName>
        <ecNumber evidence="3">2.4.2.14</ecNumber>
    </submittedName>
</protein>
<keyword evidence="2" id="KW-0315">Glutamine amidotransferase</keyword>
<proteinExistence type="predicted"/>
<organism evidence="3">
    <name type="scientific">uncultured Solirubrobacteraceae bacterium</name>
    <dbReference type="NCBI Taxonomy" id="1162706"/>
    <lineage>
        <taxon>Bacteria</taxon>
        <taxon>Bacillati</taxon>
        <taxon>Actinomycetota</taxon>
        <taxon>Thermoleophilia</taxon>
        <taxon>Solirubrobacterales</taxon>
        <taxon>Solirubrobacteraceae</taxon>
        <taxon>environmental samples</taxon>
    </lineage>
</organism>
<evidence type="ECO:0000256" key="2">
    <source>
        <dbReference type="ARBA" id="ARBA00022962"/>
    </source>
</evidence>
<dbReference type="AlphaFoldDB" id="A0A6J4TVE4"/>